<reference evidence="3 4" key="1">
    <citation type="journal article" date="2016" name="Nat. Commun.">
        <title>Thousands of microbial genomes shed light on interconnected biogeochemical processes in an aquifer system.</title>
        <authorList>
            <person name="Anantharaman K."/>
            <person name="Brown C.T."/>
            <person name="Hug L.A."/>
            <person name="Sharon I."/>
            <person name="Castelle C.J."/>
            <person name="Probst A.J."/>
            <person name="Thomas B.C."/>
            <person name="Singh A."/>
            <person name="Wilkins M.J."/>
            <person name="Karaoz U."/>
            <person name="Brodie E.L."/>
            <person name="Williams K.H."/>
            <person name="Hubbard S.S."/>
            <person name="Banfield J.F."/>
        </authorList>
    </citation>
    <scope>NUCLEOTIDE SEQUENCE [LARGE SCALE GENOMIC DNA]</scope>
</reference>
<keyword evidence="1" id="KW-0472">Membrane</keyword>
<gene>
    <name evidence="3" type="ORF">A3I41_01535</name>
</gene>
<feature type="signal peptide" evidence="2">
    <location>
        <begin position="1"/>
        <end position="32"/>
    </location>
</feature>
<evidence type="ECO:0000313" key="4">
    <source>
        <dbReference type="Proteomes" id="UP000176593"/>
    </source>
</evidence>
<accession>A0A1F7V851</accession>
<feature type="chain" id="PRO_5009533195" evidence="2">
    <location>
        <begin position="33"/>
        <end position="487"/>
    </location>
</feature>
<dbReference type="Pfam" id="PF18895">
    <property type="entry name" value="T4SS_pilin"/>
    <property type="match status" value="1"/>
</dbReference>
<dbReference type="Proteomes" id="UP000176593">
    <property type="component" value="Unassembled WGS sequence"/>
</dbReference>
<name>A0A1F7V851_9BACT</name>
<dbReference type="EMBL" id="MGEQ01000010">
    <property type="protein sequence ID" value="OGL86228.1"/>
    <property type="molecule type" value="Genomic_DNA"/>
</dbReference>
<evidence type="ECO:0000256" key="2">
    <source>
        <dbReference type="SAM" id="SignalP"/>
    </source>
</evidence>
<dbReference type="AlphaFoldDB" id="A0A1F7V851"/>
<keyword evidence="1" id="KW-1133">Transmembrane helix</keyword>
<protein>
    <submittedName>
        <fullName evidence="3">Uncharacterized protein</fullName>
    </submittedName>
</protein>
<evidence type="ECO:0000256" key="1">
    <source>
        <dbReference type="SAM" id="Phobius"/>
    </source>
</evidence>
<organism evidence="3 4">
    <name type="scientific">Candidatus Uhrbacteria bacterium RIFCSPLOWO2_02_FULL_48_18</name>
    <dbReference type="NCBI Taxonomy" id="1802408"/>
    <lineage>
        <taxon>Bacteria</taxon>
        <taxon>Candidatus Uhriibacteriota</taxon>
    </lineage>
</organism>
<feature type="transmembrane region" description="Helical" evidence="1">
    <location>
        <begin position="204"/>
        <end position="225"/>
    </location>
</feature>
<keyword evidence="2" id="KW-0732">Signal</keyword>
<keyword evidence="1" id="KW-0812">Transmembrane</keyword>
<evidence type="ECO:0000313" key="3">
    <source>
        <dbReference type="EMBL" id="OGL86228.1"/>
    </source>
</evidence>
<sequence length="487" mass="51158">MMQALRIFVHHTACTLACVAIVFFLFVPVSFAAVPTPTTCDCYCATSAGATRYPDKDTKTTRDACVSMCKSKGFAMAACAFTAAQAPDRSPYCYTKEQCEKQSGVLDSKQAWDCVKGQGYCFPDPKNAVKVALNVSIPNPTDPSKPLTLTGDIGEYINAIFSFIINTGIIISIIMVMIGGLQYTIGASTKDGVSKGKDRIKNGITGFVLLLCVTLIAQTVNPYLIKLQVPKFPMVKPIGLPEGAASCEEYKLKKDKDGKLLFKMETDFTTGEDCGKSSNVIAYDDKAPAVAAGISCDFKSCPAGKGCLGSGATAKCVECKALTKGNTLGIKPSSSACSQLSPAASGIKDAAIIRCGYTEDSDMITGVAAGAGTVVTGGTCAVITLNCAAVKSCSDYDTQLATNDEKPGGQPLEDIQNTQAGINKGNFGLESICHENPCGLGFPAGSPIVSSLTGMCKYSTGFYNQKDDCVPSKTIEIDGTLYEPGKY</sequence>
<proteinExistence type="predicted"/>
<dbReference type="InterPro" id="IPR043993">
    <property type="entry name" value="T4SS_pilin"/>
</dbReference>
<feature type="transmembrane region" description="Helical" evidence="1">
    <location>
        <begin position="156"/>
        <end position="183"/>
    </location>
</feature>
<comment type="caution">
    <text evidence="3">The sequence shown here is derived from an EMBL/GenBank/DDBJ whole genome shotgun (WGS) entry which is preliminary data.</text>
</comment>